<organism evidence="2">
    <name type="scientific">Vibrio parahaemolyticus</name>
    <dbReference type="NCBI Taxonomy" id="670"/>
    <lineage>
        <taxon>Bacteria</taxon>
        <taxon>Pseudomonadati</taxon>
        <taxon>Pseudomonadota</taxon>
        <taxon>Gammaproteobacteria</taxon>
        <taxon>Vibrionales</taxon>
        <taxon>Vibrionaceae</taxon>
        <taxon>Vibrio</taxon>
    </lineage>
</organism>
<feature type="transmembrane region" description="Helical" evidence="1">
    <location>
        <begin position="129"/>
        <end position="149"/>
    </location>
</feature>
<feature type="transmembrane region" description="Helical" evidence="1">
    <location>
        <begin position="12"/>
        <end position="38"/>
    </location>
</feature>
<keyword evidence="1" id="KW-0812">Transmembrane</keyword>
<protein>
    <submittedName>
        <fullName evidence="2">Uncharacterized protein</fullName>
    </submittedName>
</protein>
<keyword evidence="1" id="KW-1133">Transmembrane helix</keyword>
<accession>Q9ALI6</accession>
<sequence>MRVTQSIPTDSLYKFQAVLGLILTIFFSISFLYIHYLYFNFSEMNRFSSSYHNAVNMLDMIDCRKEQILNPHDESKDCGKLIVTETSDYIEIEKLDYLRTIQEINISLYKKHEEIAKPLTENVNFVTGINLHLIYSVGFVISIALLVVGMRNWRDNVQKPIDQMTKLNLKFRELELRKIENEMAIVILENDKVEQELINLVL</sequence>
<evidence type="ECO:0000256" key="1">
    <source>
        <dbReference type="SAM" id="Phobius"/>
    </source>
</evidence>
<proteinExistence type="predicted"/>
<reference evidence="2" key="1">
    <citation type="journal article" date="2001" name="Proc. Natl. Acad. Sci. U.S.A.">
        <title>The evolutionary history of chromosomal super-integrons provides an ancestry for multi-resistant integrons.</title>
        <authorList>
            <person name="Rowe-Magnus D.A."/>
            <person name="Guerout A.M."/>
            <person name="Ploncard P."/>
            <person name="Dychinco B."/>
            <person name="Davies J."/>
            <person name="Mazel D."/>
        </authorList>
    </citation>
    <scope>NUCLEOTIDE SEQUENCE</scope>
    <source>
        <strain evidence="2">CIP 75.2T</strain>
    </source>
</reference>
<name>Q9ALI6_VIBPH</name>
<dbReference type="EMBL" id="AY014399">
    <property type="protein sequence ID" value="AAK02078.1"/>
    <property type="molecule type" value="Genomic_DNA"/>
</dbReference>
<keyword evidence="1" id="KW-0472">Membrane</keyword>
<evidence type="ECO:0000313" key="2">
    <source>
        <dbReference type="EMBL" id="AAK02078.1"/>
    </source>
</evidence>
<feature type="non-terminal residue" evidence="2">
    <location>
        <position position="202"/>
    </location>
</feature>
<dbReference type="AlphaFoldDB" id="Q9ALI6"/>